<keyword evidence="2" id="KW-0812">Transmembrane</keyword>
<keyword evidence="3" id="KW-0732">Signal</keyword>
<feature type="region of interest" description="Disordered" evidence="1">
    <location>
        <begin position="108"/>
        <end position="143"/>
    </location>
</feature>
<evidence type="ECO:0000313" key="4">
    <source>
        <dbReference type="EMBL" id="CAD7226216.1"/>
    </source>
</evidence>
<sequence length="188" mass="21771">MWRRQANVMSQAFLVMAGLGLFLVLIKPNPTYALPAPNQFTPRMWRRQANVMSQAFLVMAGLGLFLVLIKPNPTYALPAPNPYPNPVPSAHRECEEFYYNSQYYDSYRPPRHRYDTSDPPNCDPSTSDPRCPRPYNRRDCDPNDPRCSYQVGERWYERYGRNRPTTRPTTTTSPGARRPTTVYDLKST</sequence>
<feature type="region of interest" description="Disordered" evidence="1">
    <location>
        <begin position="158"/>
        <end position="188"/>
    </location>
</feature>
<protein>
    <submittedName>
        <fullName evidence="4">Uncharacterized protein</fullName>
    </submittedName>
</protein>
<proteinExistence type="predicted"/>
<feature type="chain" id="PRO_5043803554" evidence="3">
    <location>
        <begin position="34"/>
        <end position="188"/>
    </location>
</feature>
<evidence type="ECO:0000256" key="2">
    <source>
        <dbReference type="SAM" id="Phobius"/>
    </source>
</evidence>
<feature type="transmembrane region" description="Helical" evidence="2">
    <location>
        <begin position="49"/>
        <end position="69"/>
    </location>
</feature>
<organism evidence="4">
    <name type="scientific">Cyprideis torosa</name>
    <dbReference type="NCBI Taxonomy" id="163714"/>
    <lineage>
        <taxon>Eukaryota</taxon>
        <taxon>Metazoa</taxon>
        <taxon>Ecdysozoa</taxon>
        <taxon>Arthropoda</taxon>
        <taxon>Crustacea</taxon>
        <taxon>Oligostraca</taxon>
        <taxon>Ostracoda</taxon>
        <taxon>Podocopa</taxon>
        <taxon>Podocopida</taxon>
        <taxon>Cytherocopina</taxon>
        <taxon>Cytheroidea</taxon>
        <taxon>Cytherideidae</taxon>
        <taxon>Cyprideis</taxon>
    </lineage>
</organism>
<gene>
    <name evidence="4" type="ORF">CTOB1V02_LOCUS4140</name>
</gene>
<dbReference type="EMBL" id="OB660778">
    <property type="protein sequence ID" value="CAD7226216.1"/>
    <property type="molecule type" value="Genomic_DNA"/>
</dbReference>
<accession>A0A7R8WBD6</accession>
<name>A0A7R8WBD6_9CRUS</name>
<reference evidence="4" key="1">
    <citation type="submission" date="2020-11" db="EMBL/GenBank/DDBJ databases">
        <authorList>
            <person name="Tran Van P."/>
        </authorList>
    </citation>
    <scope>NUCLEOTIDE SEQUENCE</scope>
</reference>
<evidence type="ECO:0000256" key="3">
    <source>
        <dbReference type="SAM" id="SignalP"/>
    </source>
</evidence>
<evidence type="ECO:0000256" key="1">
    <source>
        <dbReference type="SAM" id="MobiDB-lite"/>
    </source>
</evidence>
<keyword evidence="2" id="KW-1133">Transmembrane helix</keyword>
<keyword evidence="2" id="KW-0472">Membrane</keyword>
<feature type="compositionally biased region" description="Low complexity" evidence="1">
    <location>
        <begin position="163"/>
        <end position="181"/>
    </location>
</feature>
<dbReference type="AlphaFoldDB" id="A0A7R8WBD6"/>
<feature type="signal peptide" evidence="3">
    <location>
        <begin position="1"/>
        <end position="33"/>
    </location>
</feature>